<dbReference type="EMBL" id="CP053073">
    <property type="protein sequence ID" value="QJR16696.1"/>
    <property type="molecule type" value="Genomic_DNA"/>
</dbReference>
<reference evidence="2 3" key="1">
    <citation type="submission" date="2020-04" db="EMBL/GenBank/DDBJ databases">
        <title>Usitatibacter rugosus gen. nov., sp. nov. and Usitatibacter palustris sp. nov., novel members of Usitatibacteraceae fam. nov. within the order Nitrosomonadales isolated from soil.</title>
        <authorList>
            <person name="Huber K.J."/>
            <person name="Neumann-Schaal M."/>
            <person name="Geppert A."/>
            <person name="Luckner M."/>
            <person name="Wanner G."/>
            <person name="Overmann J."/>
        </authorList>
    </citation>
    <scope>NUCLEOTIDE SEQUENCE [LARGE SCALE GENOMIC DNA]</scope>
    <source>
        <strain evidence="2 3">Swamp67</strain>
    </source>
</reference>
<gene>
    <name evidence="2" type="ORF">DSM104440_03532</name>
</gene>
<dbReference type="SMART" id="SM00972">
    <property type="entry name" value="SCPU"/>
    <property type="match status" value="1"/>
</dbReference>
<dbReference type="PANTHER" id="PTHR37089">
    <property type="entry name" value="PROTEIN U-RELATED"/>
    <property type="match status" value="1"/>
</dbReference>
<name>A0A6M4HAU2_9PROT</name>
<protein>
    <recommendedName>
        <fullName evidence="1">Spore coat protein U/FanG domain-containing protein</fullName>
    </recommendedName>
</protein>
<dbReference type="InParanoid" id="A0A6M4HAU2"/>
<dbReference type="InterPro" id="IPR007893">
    <property type="entry name" value="Spore_coat_U/FanG"/>
</dbReference>
<accession>A0A6M4HAU2</accession>
<feature type="domain" description="Spore coat protein U/FanG" evidence="1">
    <location>
        <begin position="23"/>
        <end position="153"/>
    </location>
</feature>
<evidence type="ECO:0000313" key="3">
    <source>
        <dbReference type="Proteomes" id="UP000503096"/>
    </source>
</evidence>
<keyword evidence="3" id="KW-1185">Reference proteome</keyword>
<organism evidence="2 3">
    <name type="scientific">Usitatibacter palustris</name>
    <dbReference type="NCBI Taxonomy" id="2732487"/>
    <lineage>
        <taxon>Bacteria</taxon>
        <taxon>Pseudomonadati</taxon>
        <taxon>Pseudomonadota</taxon>
        <taxon>Betaproteobacteria</taxon>
        <taxon>Nitrosomonadales</taxon>
        <taxon>Usitatibacteraceae</taxon>
        <taxon>Usitatibacter</taxon>
    </lineage>
</organism>
<dbReference type="Pfam" id="PF05229">
    <property type="entry name" value="SCPU"/>
    <property type="match status" value="1"/>
</dbReference>
<evidence type="ECO:0000313" key="2">
    <source>
        <dbReference type="EMBL" id="QJR16696.1"/>
    </source>
</evidence>
<dbReference type="Proteomes" id="UP000503096">
    <property type="component" value="Chromosome"/>
</dbReference>
<dbReference type="AlphaFoldDB" id="A0A6M4HAU2"/>
<sequence>MALVLGHALDAMAQFRTPREVASPRIGTGCNLKIRAFDFGGYDDASPNSVITSTSFELRCSGIGTVPPIVSAGPSSNTGDYQDRRLNGPGNSQLRYQLFTNSSRTIVWGDGSRDTQPISVNQHGDNKTFNVYGELFGNQSGEVGRYRDVIQVTVSP</sequence>
<evidence type="ECO:0000259" key="1">
    <source>
        <dbReference type="Pfam" id="PF05229"/>
    </source>
</evidence>
<dbReference type="InterPro" id="IPR053167">
    <property type="entry name" value="Spore_coat_component"/>
</dbReference>
<proteinExistence type="predicted"/>
<dbReference type="KEGG" id="upl:DSM104440_03532"/>
<dbReference type="PANTHER" id="PTHR37089:SF3">
    <property type="entry name" value="EXPORTED PROTEIN"/>
    <property type="match status" value="1"/>
</dbReference>